<dbReference type="GeneID" id="43584617"/>
<dbReference type="InterPro" id="IPR000960">
    <property type="entry name" value="Flavin_mOase"/>
</dbReference>
<dbReference type="AlphaFoldDB" id="A0A5E8C1P4"/>
<sequence>MSSVAKTFETVAVIGAGPSGLAVTKALLGEKLFSKIKVFERQNQPGGVWNYSKEKQATPLVPSIDAFAREPTVLNDQLKRAVYTSPIYKNLDTNIPHFLMRYHKHDFKTGLEAFPKKEDVLEYVQNYAKPIEKFIRFNSDVQSVSKSQNTGKWTIEYTDYTQGYPKGTQYKEDFDAVVVSNGHYDLPFLPKVKGMSEWVKKYPGSIQHAKYFNDPKEFAGKNIVIVGNASSGVDISLQVAEYAKNVYRSIVSKSYMPYASNPRILDVPTISEYKPETKEIVLNESQDKDTYPREYPKVLTDVDVVLYCTGYLYTYPFLKTYMEPGNPDSVLQSTGERLHRVYENIFYIPDPSLSFVGVPKQIIPFPLAELESAVIARVYSGRLALPSVEEMLEKEKETEEKVDGNSARFHSYSFPHDVEHYRKLEQWVREETKDSKVLPHDKGFFAEPWGQERYDQRGSSFELKASFIKEKAEKKKLEQQQKL</sequence>
<comment type="similarity">
    <text evidence="1">Belongs to the FMO family.</text>
</comment>
<accession>A0A5E8C1P4</accession>
<dbReference type="PANTHER" id="PTHR23023">
    <property type="entry name" value="DIMETHYLANILINE MONOOXYGENASE"/>
    <property type="match status" value="1"/>
</dbReference>
<dbReference type="Proteomes" id="UP000398389">
    <property type="component" value="Unassembled WGS sequence"/>
</dbReference>
<dbReference type="PIRSF" id="PIRSF000332">
    <property type="entry name" value="FMO"/>
    <property type="match status" value="1"/>
</dbReference>
<protein>
    <submittedName>
        <fullName evidence="6">Uncharacterized protein</fullName>
    </submittedName>
</protein>
<evidence type="ECO:0000256" key="5">
    <source>
        <dbReference type="ARBA" id="ARBA00023002"/>
    </source>
</evidence>
<keyword evidence="3" id="KW-0274">FAD</keyword>
<dbReference type="InterPro" id="IPR050346">
    <property type="entry name" value="FMO-like"/>
</dbReference>
<dbReference type="EMBL" id="CABVLU010000005">
    <property type="protein sequence ID" value="VVT57654.1"/>
    <property type="molecule type" value="Genomic_DNA"/>
</dbReference>
<name>A0A5E8C1P4_9ASCO</name>
<dbReference type="InterPro" id="IPR036188">
    <property type="entry name" value="FAD/NAD-bd_sf"/>
</dbReference>
<dbReference type="GO" id="GO:0050661">
    <property type="term" value="F:NADP binding"/>
    <property type="evidence" value="ECO:0007669"/>
    <property type="project" value="InterPro"/>
</dbReference>
<dbReference type="Pfam" id="PF00743">
    <property type="entry name" value="FMO-like"/>
    <property type="match status" value="2"/>
</dbReference>
<evidence type="ECO:0000313" key="6">
    <source>
        <dbReference type="EMBL" id="VVT57654.1"/>
    </source>
</evidence>
<organism evidence="6 7">
    <name type="scientific">Magnusiomyces paraingens</name>
    <dbReference type="NCBI Taxonomy" id="2606893"/>
    <lineage>
        <taxon>Eukaryota</taxon>
        <taxon>Fungi</taxon>
        <taxon>Dikarya</taxon>
        <taxon>Ascomycota</taxon>
        <taxon>Saccharomycotina</taxon>
        <taxon>Dipodascomycetes</taxon>
        <taxon>Dipodascales</taxon>
        <taxon>Dipodascaceae</taxon>
        <taxon>Magnusiomyces</taxon>
    </lineage>
</organism>
<evidence type="ECO:0000256" key="3">
    <source>
        <dbReference type="ARBA" id="ARBA00022827"/>
    </source>
</evidence>
<keyword evidence="4" id="KW-0521">NADP</keyword>
<dbReference type="GO" id="GO:0004499">
    <property type="term" value="F:N,N-dimethylaniline monooxygenase activity"/>
    <property type="evidence" value="ECO:0007669"/>
    <property type="project" value="InterPro"/>
</dbReference>
<dbReference type="Gene3D" id="3.50.50.60">
    <property type="entry name" value="FAD/NAD(P)-binding domain"/>
    <property type="match status" value="2"/>
</dbReference>
<dbReference type="SUPFAM" id="SSF51905">
    <property type="entry name" value="FAD/NAD(P)-binding domain"/>
    <property type="match status" value="2"/>
</dbReference>
<evidence type="ECO:0000256" key="2">
    <source>
        <dbReference type="ARBA" id="ARBA00022630"/>
    </source>
</evidence>
<evidence type="ECO:0000256" key="1">
    <source>
        <dbReference type="ARBA" id="ARBA00009183"/>
    </source>
</evidence>
<keyword evidence="7" id="KW-1185">Reference proteome</keyword>
<dbReference type="OrthoDB" id="66881at2759"/>
<evidence type="ECO:0000313" key="7">
    <source>
        <dbReference type="Proteomes" id="UP000398389"/>
    </source>
</evidence>
<dbReference type="Pfam" id="PF13450">
    <property type="entry name" value="NAD_binding_8"/>
    <property type="match status" value="1"/>
</dbReference>
<keyword evidence="5" id="KW-0560">Oxidoreductase</keyword>
<proteinExistence type="inferred from homology"/>
<dbReference type="InterPro" id="IPR020946">
    <property type="entry name" value="Flavin_mOase-like"/>
</dbReference>
<dbReference type="PRINTS" id="PR00370">
    <property type="entry name" value="FMOXYGENASE"/>
</dbReference>
<evidence type="ECO:0000256" key="4">
    <source>
        <dbReference type="ARBA" id="ARBA00022857"/>
    </source>
</evidence>
<keyword evidence="2" id="KW-0285">Flavoprotein</keyword>
<dbReference type="GO" id="GO:0050660">
    <property type="term" value="F:flavin adenine dinucleotide binding"/>
    <property type="evidence" value="ECO:0007669"/>
    <property type="project" value="InterPro"/>
</dbReference>
<gene>
    <name evidence="6" type="ORF">SAPINGB_P005803</name>
</gene>
<dbReference type="RefSeq" id="XP_031856408.1">
    <property type="nucleotide sequence ID" value="XM_032000517.1"/>
</dbReference>
<reference evidence="6 7" key="1">
    <citation type="submission" date="2019-09" db="EMBL/GenBank/DDBJ databases">
        <authorList>
            <person name="Brejova B."/>
        </authorList>
    </citation>
    <scope>NUCLEOTIDE SEQUENCE [LARGE SCALE GENOMIC DNA]</scope>
</reference>